<evidence type="ECO:0000256" key="2">
    <source>
        <dbReference type="ARBA" id="ARBA00008821"/>
    </source>
</evidence>
<dbReference type="PANTHER" id="PTHR11119">
    <property type="entry name" value="XANTHINE-URACIL / VITAMIN C PERMEASE FAMILY MEMBER"/>
    <property type="match status" value="1"/>
</dbReference>
<feature type="transmembrane region" description="Helical" evidence="6">
    <location>
        <begin position="126"/>
        <end position="144"/>
    </location>
</feature>
<dbReference type="Proteomes" id="UP000792457">
    <property type="component" value="Unassembled WGS sequence"/>
</dbReference>
<evidence type="ECO:0000313" key="7">
    <source>
        <dbReference type="EMBL" id="KAG8224392.1"/>
    </source>
</evidence>
<comment type="similarity">
    <text evidence="2">Belongs to the nucleobase:cation symporter-2 (NCS2) (TC 2.A.40) family.</text>
</comment>
<feature type="transmembrane region" description="Helical" evidence="6">
    <location>
        <begin position="427"/>
        <end position="447"/>
    </location>
</feature>
<keyword evidence="8" id="KW-1185">Reference proteome</keyword>
<accession>A0A8K0NWM3</accession>
<comment type="subcellular location">
    <subcellularLocation>
        <location evidence="1">Membrane</location>
        <topology evidence="1">Multi-pass membrane protein</topology>
    </subcellularLocation>
</comment>
<protein>
    <recommendedName>
        <fullName evidence="9">Solute carrier family 23 member 2</fullName>
    </recommendedName>
</protein>
<evidence type="ECO:0008006" key="9">
    <source>
        <dbReference type="Google" id="ProtNLM"/>
    </source>
</evidence>
<feature type="transmembrane region" description="Helical" evidence="6">
    <location>
        <begin position="243"/>
        <end position="265"/>
    </location>
</feature>
<proteinExistence type="inferred from homology"/>
<dbReference type="InterPro" id="IPR006043">
    <property type="entry name" value="NCS2"/>
</dbReference>
<feature type="transmembrane region" description="Helical" evidence="6">
    <location>
        <begin position="389"/>
        <end position="407"/>
    </location>
</feature>
<sequence>MTQTDRTSQAEDETIDVMLTQSLLGRSDNEGMQNGNSSNVGKSVIIMESKFEEMIEEGAVGMNKIGMQGENDDSGALQLHYNLEDTPPWYTCLMLGMQHYLTFVVGIVSLPLIMCPRLCMLEDDPARGYIVSTLIFVSGMVTLLQTTFGVRIGWDYSTIHNTPDYCSDGDADWSGAFQCGRQRSFRQLVDLRFVMLSIVIMWLLCGLLTVTGILEPGNLARTDSKSRLLDGVMWFRVPYPGQWGLPTASAAAVVGMLAGVVSGAIESVGDYYACAKFCGVPPPPIHAVNRGIGTEGVGCLLGGLWGTGNGTTSFSQNIGVIGVTKVGSRRVVQWAGGLMMILGVFSKVGSFFITIPGPVIGGVFCITFGMVAAVGISTLHFVSLHSFRNMYIIGFSLFFALVLPQWMEKHPDAIKTGSEFIDQMFTVLLSTSMFVGGFIGFVLDNTVPGTPEERGLTKWKKQHEMMSPGSKDMVAKCYNLPFGMDLIRRYKILQKVPCFPKPENEIPEPLINT</sequence>
<dbReference type="Pfam" id="PF00860">
    <property type="entry name" value="Xan_ur_permease"/>
    <property type="match status" value="1"/>
</dbReference>
<keyword evidence="4 6" id="KW-1133">Transmembrane helix</keyword>
<evidence type="ECO:0000256" key="5">
    <source>
        <dbReference type="ARBA" id="ARBA00023136"/>
    </source>
</evidence>
<dbReference type="EMBL" id="KZ308194">
    <property type="protein sequence ID" value="KAG8224392.1"/>
    <property type="molecule type" value="Genomic_DNA"/>
</dbReference>
<reference evidence="7" key="1">
    <citation type="submission" date="2013-04" db="EMBL/GenBank/DDBJ databases">
        <authorList>
            <person name="Qu J."/>
            <person name="Murali S.C."/>
            <person name="Bandaranaike D."/>
            <person name="Bellair M."/>
            <person name="Blankenburg K."/>
            <person name="Chao H."/>
            <person name="Dinh H."/>
            <person name="Doddapaneni H."/>
            <person name="Downs B."/>
            <person name="Dugan-Rocha S."/>
            <person name="Elkadiri S."/>
            <person name="Gnanaolivu R.D."/>
            <person name="Hernandez B."/>
            <person name="Javaid M."/>
            <person name="Jayaseelan J.C."/>
            <person name="Lee S."/>
            <person name="Li M."/>
            <person name="Ming W."/>
            <person name="Munidasa M."/>
            <person name="Muniz J."/>
            <person name="Nguyen L."/>
            <person name="Ongeri F."/>
            <person name="Osuji N."/>
            <person name="Pu L.-L."/>
            <person name="Puazo M."/>
            <person name="Qu C."/>
            <person name="Quiroz J."/>
            <person name="Raj R."/>
            <person name="Weissenberger G."/>
            <person name="Xin Y."/>
            <person name="Zou X."/>
            <person name="Han Y."/>
            <person name="Richards S."/>
            <person name="Worley K."/>
            <person name="Muzny D."/>
            <person name="Gibbs R."/>
        </authorList>
    </citation>
    <scope>NUCLEOTIDE SEQUENCE</scope>
    <source>
        <strain evidence="7">Sampled in the wild</strain>
    </source>
</reference>
<comment type="caution">
    <text evidence="7">The sequence shown here is derived from an EMBL/GenBank/DDBJ whole genome shotgun (WGS) entry which is preliminary data.</text>
</comment>
<name>A0A8K0NWM3_LADFU</name>
<evidence type="ECO:0000256" key="6">
    <source>
        <dbReference type="SAM" id="Phobius"/>
    </source>
</evidence>
<dbReference type="OrthoDB" id="1641903at2759"/>
<gene>
    <name evidence="7" type="ORF">J437_LFUL016395</name>
</gene>
<dbReference type="AlphaFoldDB" id="A0A8K0NWM3"/>
<feature type="transmembrane region" description="Helical" evidence="6">
    <location>
        <begin position="191"/>
        <end position="214"/>
    </location>
</feature>
<evidence type="ECO:0000313" key="8">
    <source>
        <dbReference type="Proteomes" id="UP000792457"/>
    </source>
</evidence>
<organism evidence="7 8">
    <name type="scientific">Ladona fulva</name>
    <name type="common">Scarce chaser dragonfly</name>
    <name type="synonym">Libellula fulva</name>
    <dbReference type="NCBI Taxonomy" id="123851"/>
    <lineage>
        <taxon>Eukaryota</taxon>
        <taxon>Metazoa</taxon>
        <taxon>Ecdysozoa</taxon>
        <taxon>Arthropoda</taxon>
        <taxon>Hexapoda</taxon>
        <taxon>Insecta</taxon>
        <taxon>Pterygota</taxon>
        <taxon>Palaeoptera</taxon>
        <taxon>Odonata</taxon>
        <taxon>Epiprocta</taxon>
        <taxon>Anisoptera</taxon>
        <taxon>Libelluloidea</taxon>
        <taxon>Libellulidae</taxon>
        <taxon>Ladona</taxon>
    </lineage>
</organism>
<evidence type="ECO:0000256" key="1">
    <source>
        <dbReference type="ARBA" id="ARBA00004141"/>
    </source>
</evidence>
<feature type="transmembrane region" description="Helical" evidence="6">
    <location>
        <begin position="89"/>
        <end position="114"/>
    </location>
</feature>
<keyword evidence="3 6" id="KW-0812">Transmembrane</keyword>
<feature type="transmembrane region" description="Helical" evidence="6">
    <location>
        <begin position="331"/>
        <end position="353"/>
    </location>
</feature>
<keyword evidence="5 6" id="KW-0472">Membrane</keyword>
<dbReference type="GO" id="GO:0022857">
    <property type="term" value="F:transmembrane transporter activity"/>
    <property type="evidence" value="ECO:0007669"/>
    <property type="project" value="InterPro"/>
</dbReference>
<dbReference type="GO" id="GO:0016020">
    <property type="term" value="C:membrane"/>
    <property type="evidence" value="ECO:0007669"/>
    <property type="project" value="UniProtKB-SubCell"/>
</dbReference>
<reference evidence="7" key="2">
    <citation type="submission" date="2017-10" db="EMBL/GenBank/DDBJ databases">
        <title>Ladona fulva Genome sequencing and assembly.</title>
        <authorList>
            <person name="Murali S."/>
            <person name="Richards S."/>
            <person name="Bandaranaike D."/>
            <person name="Bellair M."/>
            <person name="Blankenburg K."/>
            <person name="Chao H."/>
            <person name="Dinh H."/>
            <person name="Doddapaneni H."/>
            <person name="Dugan-Rocha S."/>
            <person name="Elkadiri S."/>
            <person name="Gnanaolivu R."/>
            <person name="Hernandez B."/>
            <person name="Skinner E."/>
            <person name="Javaid M."/>
            <person name="Lee S."/>
            <person name="Li M."/>
            <person name="Ming W."/>
            <person name="Munidasa M."/>
            <person name="Muniz J."/>
            <person name="Nguyen L."/>
            <person name="Hughes D."/>
            <person name="Osuji N."/>
            <person name="Pu L.-L."/>
            <person name="Puazo M."/>
            <person name="Qu C."/>
            <person name="Quiroz J."/>
            <person name="Raj R."/>
            <person name="Weissenberger G."/>
            <person name="Xin Y."/>
            <person name="Zou X."/>
            <person name="Han Y."/>
            <person name="Worley K."/>
            <person name="Muzny D."/>
            <person name="Gibbs R."/>
        </authorList>
    </citation>
    <scope>NUCLEOTIDE SEQUENCE</scope>
    <source>
        <strain evidence="7">Sampled in the wild</strain>
    </source>
</reference>
<evidence type="ECO:0000256" key="3">
    <source>
        <dbReference type="ARBA" id="ARBA00022692"/>
    </source>
</evidence>
<feature type="transmembrane region" description="Helical" evidence="6">
    <location>
        <begin position="359"/>
        <end position="382"/>
    </location>
</feature>
<evidence type="ECO:0000256" key="4">
    <source>
        <dbReference type="ARBA" id="ARBA00022989"/>
    </source>
</evidence>